<reference evidence="2" key="1">
    <citation type="submission" date="2014-05" db="EMBL/GenBank/DDBJ databases">
        <title>The transcriptome of the halophilic microalga Tetraselmis sp. GSL018 isolated from the Great Salt Lake, Utah.</title>
        <authorList>
            <person name="Jinkerson R.E."/>
            <person name="D'Adamo S."/>
            <person name="Posewitz M.C."/>
        </authorList>
    </citation>
    <scope>NUCLEOTIDE SEQUENCE</scope>
    <source>
        <strain evidence="2">GSL018</strain>
    </source>
</reference>
<sequence length="65" mass="7356">MFENLDHDTLFYVKSLGQTTPSPHRGRAPDTNSCKDFAPSATTGREKPDTNTRETPKTLDKFQTR</sequence>
<proteinExistence type="predicted"/>
<dbReference type="AlphaFoldDB" id="A0A061RIZ9"/>
<accession>A0A061RIZ9</accession>
<dbReference type="EMBL" id="GBEZ01015445">
    <property type="protein sequence ID" value="JAC70719.1"/>
    <property type="molecule type" value="Transcribed_RNA"/>
</dbReference>
<name>A0A061RIZ9_9CHLO</name>
<organism evidence="2">
    <name type="scientific">Tetraselmis sp. GSL018</name>
    <dbReference type="NCBI Taxonomy" id="582737"/>
    <lineage>
        <taxon>Eukaryota</taxon>
        <taxon>Viridiplantae</taxon>
        <taxon>Chlorophyta</taxon>
        <taxon>core chlorophytes</taxon>
        <taxon>Chlorodendrophyceae</taxon>
        <taxon>Chlorodendrales</taxon>
        <taxon>Chlorodendraceae</taxon>
        <taxon>Tetraselmis</taxon>
    </lineage>
</organism>
<gene>
    <name evidence="2" type="ORF">TSPGSL018_3519</name>
</gene>
<evidence type="ECO:0000256" key="1">
    <source>
        <dbReference type="SAM" id="MobiDB-lite"/>
    </source>
</evidence>
<evidence type="ECO:0000313" key="2">
    <source>
        <dbReference type="EMBL" id="JAC70719.1"/>
    </source>
</evidence>
<protein>
    <submittedName>
        <fullName evidence="2">Uncharacterized protein</fullName>
    </submittedName>
</protein>
<feature type="compositionally biased region" description="Basic and acidic residues" evidence="1">
    <location>
        <begin position="44"/>
        <end position="65"/>
    </location>
</feature>
<feature type="region of interest" description="Disordered" evidence="1">
    <location>
        <begin position="16"/>
        <end position="65"/>
    </location>
</feature>